<evidence type="ECO:0000259" key="2">
    <source>
        <dbReference type="Pfam" id="PF17107"/>
    </source>
</evidence>
<sequence>MQKVHACTSATVGFIGAAISSYNVIREIKELPEAFKEVERQLPLVHNILINIEQRLASSPITDADKPMLQELIVPCQNDAKALKEIFERMAKKCVEDQNGTKTWPKARAWYREALRGVKAHQVESLMKTILDRVQLLVSEKIFNLHDDSVQIKEALQKLSEIDASLEDSELEMGAIHAQQTIQDQATGTQVNSSGGVVNTGPHSGNTNTYNGPVTIGTN</sequence>
<accession>A0AAD9Y5D7</accession>
<evidence type="ECO:0000313" key="3">
    <source>
        <dbReference type="EMBL" id="KAK2741614.1"/>
    </source>
</evidence>
<name>A0AAD9Y5D7_COLKA</name>
<evidence type="ECO:0000256" key="1">
    <source>
        <dbReference type="SAM" id="MobiDB-lite"/>
    </source>
</evidence>
<protein>
    <submittedName>
        <fullName evidence="3">Phosphorylase superfamily protein</fullName>
    </submittedName>
</protein>
<dbReference type="Proteomes" id="UP001281614">
    <property type="component" value="Unassembled WGS sequence"/>
</dbReference>
<evidence type="ECO:0000313" key="4">
    <source>
        <dbReference type="Proteomes" id="UP001281614"/>
    </source>
</evidence>
<dbReference type="Pfam" id="PF17107">
    <property type="entry name" value="SesA"/>
    <property type="match status" value="1"/>
</dbReference>
<comment type="caution">
    <text evidence="3">The sequence shown here is derived from an EMBL/GenBank/DDBJ whole genome shotgun (WGS) entry which is preliminary data.</text>
</comment>
<proteinExistence type="predicted"/>
<gene>
    <name evidence="3" type="ORF">CKAH01_06955</name>
</gene>
<organism evidence="3 4">
    <name type="scientific">Colletotrichum kahawae</name>
    <name type="common">Coffee berry disease fungus</name>
    <dbReference type="NCBI Taxonomy" id="34407"/>
    <lineage>
        <taxon>Eukaryota</taxon>
        <taxon>Fungi</taxon>
        <taxon>Dikarya</taxon>
        <taxon>Ascomycota</taxon>
        <taxon>Pezizomycotina</taxon>
        <taxon>Sordariomycetes</taxon>
        <taxon>Hypocreomycetidae</taxon>
        <taxon>Glomerellales</taxon>
        <taxon>Glomerellaceae</taxon>
        <taxon>Colletotrichum</taxon>
        <taxon>Colletotrichum gloeosporioides species complex</taxon>
    </lineage>
</organism>
<dbReference type="InterPro" id="IPR031352">
    <property type="entry name" value="SesA"/>
</dbReference>
<feature type="domain" description="NACHT-NTPase and P-loop NTPases N-terminal" evidence="2">
    <location>
        <begin position="9"/>
        <end position="137"/>
    </location>
</feature>
<dbReference type="EMBL" id="VYYT01000334">
    <property type="protein sequence ID" value="KAK2741614.1"/>
    <property type="molecule type" value="Genomic_DNA"/>
</dbReference>
<feature type="region of interest" description="Disordered" evidence="1">
    <location>
        <begin position="184"/>
        <end position="219"/>
    </location>
</feature>
<reference evidence="3" key="1">
    <citation type="submission" date="2023-02" db="EMBL/GenBank/DDBJ databases">
        <title>Colletotrichum kahawae CIFC_Que2 genome sequencing and assembly.</title>
        <authorList>
            <person name="Baroncelli R."/>
        </authorList>
    </citation>
    <scope>NUCLEOTIDE SEQUENCE</scope>
    <source>
        <strain evidence="3">CIFC_Que2</strain>
    </source>
</reference>
<keyword evidence="4" id="KW-1185">Reference proteome</keyword>
<dbReference type="AlphaFoldDB" id="A0AAD9Y5D7"/>